<evidence type="ECO:0000256" key="1">
    <source>
        <dbReference type="ARBA" id="ARBA00004651"/>
    </source>
</evidence>
<keyword evidence="5 6" id="KW-0472">Membrane</keyword>
<reference evidence="7" key="1">
    <citation type="submission" date="2020-10" db="EMBL/GenBank/DDBJ databases">
        <authorList>
            <person name="Gilroy R."/>
        </authorList>
    </citation>
    <scope>NUCLEOTIDE SEQUENCE</scope>
    <source>
        <strain evidence="7">CHK188-20938</strain>
    </source>
</reference>
<evidence type="ECO:0000256" key="3">
    <source>
        <dbReference type="ARBA" id="ARBA00022692"/>
    </source>
</evidence>
<evidence type="ECO:0000256" key="5">
    <source>
        <dbReference type="ARBA" id="ARBA00023136"/>
    </source>
</evidence>
<feature type="transmembrane region" description="Helical" evidence="6">
    <location>
        <begin position="389"/>
        <end position="408"/>
    </location>
</feature>
<dbReference type="PIRSF" id="PIRSF038958">
    <property type="entry name" value="PG_synth_SpoVB"/>
    <property type="match status" value="1"/>
</dbReference>
<gene>
    <name evidence="7" type="ORF">IAB71_00020</name>
</gene>
<feature type="transmembrane region" description="Helical" evidence="6">
    <location>
        <begin position="445"/>
        <end position="469"/>
    </location>
</feature>
<feature type="transmembrane region" description="Helical" evidence="6">
    <location>
        <begin position="281"/>
        <end position="302"/>
    </location>
</feature>
<protein>
    <submittedName>
        <fullName evidence="7">Oligosaccharide flippase family protein</fullName>
    </submittedName>
</protein>
<dbReference type="PANTHER" id="PTHR30250">
    <property type="entry name" value="PST FAMILY PREDICTED COLANIC ACID TRANSPORTER"/>
    <property type="match status" value="1"/>
</dbReference>
<accession>A0A9D1P1G7</accession>
<evidence type="ECO:0000313" key="7">
    <source>
        <dbReference type="EMBL" id="HIV24170.1"/>
    </source>
</evidence>
<organism evidence="7 8">
    <name type="scientific">Candidatus Scatomonas pullistercoris</name>
    <dbReference type="NCBI Taxonomy" id="2840920"/>
    <lineage>
        <taxon>Bacteria</taxon>
        <taxon>Bacillati</taxon>
        <taxon>Bacillota</taxon>
        <taxon>Clostridia</taxon>
        <taxon>Lachnospirales</taxon>
        <taxon>Lachnospiraceae</taxon>
        <taxon>Lachnospiraceae incertae sedis</taxon>
        <taxon>Candidatus Scatomonas</taxon>
    </lineage>
</organism>
<feature type="transmembrane region" description="Helical" evidence="6">
    <location>
        <begin position="475"/>
        <end position="496"/>
    </location>
</feature>
<dbReference type="Proteomes" id="UP000824169">
    <property type="component" value="Unassembled WGS sequence"/>
</dbReference>
<feature type="transmembrane region" description="Helical" evidence="6">
    <location>
        <begin position="126"/>
        <end position="148"/>
    </location>
</feature>
<keyword evidence="3 6" id="KW-0812">Transmembrane</keyword>
<proteinExistence type="predicted"/>
<dbReference type="InterPro" id="IPR050833">
    <property type="entry name" value="Poly_Biosynth_Transport"/>
</dbReference>
<feature type="transmembrane region" description="Helical" evidence="6">
    <location>
        <begin position="84"/>
        <end position="106"/>
    </location>
</feature>
<keyword evidence="4 6" id="KW-1133">Transmembrane helix</keyword>
<feature type="transmembrane region" description="Helical" evidence="6">
    <location>
        <begin position="44"/>
        <end position="72"/>
    </location>
</feature>
<reference evidence="7" key="2">
    <citation type="journal article" date="2021" name="PeerJ">
        <title>Extensive microbial diversity within the chicken gut microbiome revealed by metagenomics and culture.</title>
        <authorList>
            <person name="Gilroy R."/>
            <person name="Ravi A."/>
            <person name="Getino M."/>
            <person name="Pursley I."/>
            <person name="Horton D.L."/>
            <person name="Alikhan N.F."/>
            <person name="Baker D."/>
            <person name="Gharbi K."/>
            <person name="Hall N."/>
            <person name="Watson M."/>
            <person name="Adriaenssens E.M."/>
            <person name="Foster-Nyarko E."/>
            <person name="Jarju S."/>
            <person name="Secka A."/>
            <person name="Antonio M."/>
            <person name="Oren A."/>
            <person name="Chaudhuri R.R."/>
            <person name="La Ragione R."/>
            <person name="Hildebrand F."/>
            <person name="Pallen M.J."/>
        </authorList>
    </citation>
    <scope>NUCLEOTIDE SEQUENCE</scope>
    <source>
        <strain evidence="7">CHK188-20938</strain>
    </source>
</reference>
<evidence type="ECO:0000313" key="8">
    <source>
        <dbReference type="Proteomes" id="UP000824169"/>
    </source>
</evidence>
<dbReference type="Pfam" id="PF01943">
    <property type="entry name" value="Polysacc_synt"/>
    <property type="match status" value="1"/>
</dbReference>
<feature type="transmembrane region" description="Helical" evidence="6">
    <location>
        <begin position="183"/>
        <end position="208"/>
    </location>
</feature>
<evidence type="ECO:0000256" key="2">
    <source>
        <dbReference type="ARBA" id="ARBA00022475"/>
    </source>
</evidence>
<dbReference type="AlphaFoldDB" id="A0A9D1P1G7"/>
<feature type="transmembrane region" description="Helical" evidence="6">
    <location>
        <begin position="361"/>
        <end position="382"/>
    </location>
</feature>
<comment type="caution">
    <text evidence="7">The sequence shown here is derived from an EMBL/GenBank/DDBJ whole genome shotgun (WGS) entry which is preliminary data.</text>
</comment>
<evidence type="ECO:0000256" key="6">
    <source>
        <dbReference type="SAM" id="Phobius"/>
    </source>
</evidence>
<feature type="transmembrane region" description="Helical" evidence="6">
    <location>
        <begin position="12"/>
        <end position="32"/>
    </location>
</feature>
<sequence>MSEFKKNLLKGTLILTAASLASRIFGFFYKIFLSRSIGAEQIGIYQLAIPLYALAFSVCAAGIQAALSRLIAAGFARGRSRQALDIFTAGLGLVLLLSLAAAGLLYRFTDTLSLLVLKEVRCAPLLRLMALSLPFACAHSCAASYYYGRKRTGIPAAGQLLEQGVRVSVSLLCYFAALKTGRLPTAALAAAGALAGELVSCLFSLILLHMEFGKYHYSVHMLTKPLSKIKEILSLSTPLTVNHVMVTVLHSTEAILIPGMLLASGLARGDALSLYGTITGMAMPMLLFPSAVTNSVAVILLPSVAEDQACGRTARICRTIESTLHYCLMLGIFAAGVFFFFGPRIGELIFDSPEAGSHLKILAFLCPFLYINGTLSSIISGLGKTRFHLTENAASLGLRIVFILLAVPRAGIRGYQLGLLAGEIAAALLNLCFLRRLTHFRFHLLCWIAKPAAAFLLSLGICLFLSGWASGLFPLPPLLLLLLELGILGLSYLLFFPEEWKKYLFRRSTS</sequence>
<dbReference type="EMBL" id="DVOO01000001">
    <property type="protein sequence ID" value="HIV24170.1"/>
    <property type="molecule type" value="Genomic_DNA"/>
</dbReference>
<feature type="transmembrane region" description="Helical" evidence="6">
    <location>
        <begin position="414"/>
        <end position="433"/>
    </location>
</feature>
<name>A0A9D1P1G7_9FIRM</name>
<comment type="subcellular location">
    <subcellularLocation>
        <location evidence="1">Cell membrane</location>
        <topology evidence="1">Multi-pass membrane protein</topology>
    </subcellularLocation>
</comment>
<dbReference type="GO" id="GO:0005886">
    <property type="term" value="C:plasma membrane"/>
    <property type="evidence" value="ECO:0007669"/>
    <property type="project" value="UniProtKB-SubCell"/>
</dbReference>
<feature type="transmembrane region" description="Helical" evidence="6">
    <location>
        <begin position="323"/>
        <end position="341"/>
    </location>
</feature>
<evidence type="ECO:0000256" key="4">
    <source>
        <dbReference type="ARBA" id="ARBA00022989"/>
    </source>
</evidence>
<keyword evidence="2" id="KW-1003">Cell membrane</keyword>
<dbReference type="InterPro" id="IPR002797">
    <property type="entry name" value="Polysacc_synth"/>
</dbReference>
<dbReference type="PANTHER" id="PTHR30250:SF24">
    <property type="entry name" value="STAGE V SPORULATION PROTEIN B"/>
    <property type="match status" value="1"/>
</dbReference>
<dbReference type="InterPro" id="IPR024923">
    <property type="entry name" value="PG_synth_SpoVB"/>
</dbReference>